<comment type="catalytic activity">
    <reaction evidence="12">
        <text>3-hydroxy-2-methylpropanoate + NAD(+) = 2-methyl-3-oxopropanoate + NADH + H(+)</text>
        <dbReference type="Rhea" id="RHEA:17681"/>
        <dbReference type="ChEBI" id="CHEBI:11805"/>
        <dbReference type="ChEBI" id="CHEBI:15378"/>
        <dbReference type="ChEBI" id="CHEBI:57540"/>
        <dbReference type="ChEBI" id="CHEBI:57700"/>
        <dbReference type="ChEBI" id="CHEBI:57945"/>
        <dbReference type="EC" id="1.1.1.31"/>
    </reaction>
</comment>
<keyword evidence="10" id="KW-0520">NAD</keyword>
<evidence type="ECO:0000259" key="16">
    <source>
        <dbReference type="Pfam" id="PF14833"/>
    </source>
</evidence>
<comment type="similarity">
    <text evidence="4">Belongs to the UPF0057 (PMP3) family.</text>
</comment>
<evidence type="ECO:0000256" key="1">
    <source>
        <dbReference type="ARBA" id="ARBA00004370"/>
    </source>
</evidence>
<evidence type="ECO:0000259" key="15">
    <source>
        <dbReference type="Pfam" id="PF03446"/>
    </source>
</evidence>
<dbReference type="Proteomes" id="UP000651452">
    <property type="component" value="Unassembled WGS sequence"/>
</dbReference>
<dbReference type="Gene3D" id="3.40.50.720">
    <property type="entry name" value="NAD(P)-binding Rossmann-like Domain"/>
    <property type="match status" value="1"/>
</dbReference>
<name>A0A8H7J128_9PLEO</name>
<dbReference type="PROSITE" id="PS01309">
    <property type="entry name" value="UPF0057"/>
    <property type="match status" value="1"/>
</dbReference>
<evidence type="ECO:0000256" key="10">
    <source>
        <dbReference type="ARBA" id="ARBA00023027"/>
    </source>
</evidence>
<comment type="caution">
    <text evidence="17">The sequence shown here is derived from an EMBL/GenBank/DDBJ whole genome shotgun (WGS) entry which is preliminary data.</text>
</comment>
<keyword evidence="6" id="KW-0101">Branched-chain amino acid catabolism</keyword>
<dbReference type="AlphaFoldDB" id="A0A8H7J128"/>
<evidence type="ECO:0000313" key="17">
    <source>
        <dbReference type="EMBL" id="KAF9694532.1"/>
    </source>
</evidence>
<dbReference type="Pfam" id="PF01679">
    <property type="entry name" value="Pmp3"/>
    <property type="match status" value="1"/>
</dbReference>
<feature type="compositionally biased region" description="Basic and acidic residues" evidence="13">
    <location>
        <begin position="532"/>
        <end position="541"/>
    </location>
</feature>
<keyword evidence="9" id="KW-0560">Oxidoreductase</keyword>
<dbReference type="GO" id="GO:0005739">
    <property type="term" value="C:mitochondrion"/>
    <property type="evidence" value="ECO:0007669"/>
    <property type="project" value="TreeGrafter"/>
</dbReference>
<accession>A0A8H7J128</accession>
<comment type="pathway">
    <text evidence="2">Amino-acid degradation; L-valine degradation.</text>
</comment>
<organism evidence="17 18">
    <name type="scientific">Ascochyta lentis</name>
    <dbReference type="NCBI Taxonomy" id="205686"/>
    <lineage>
        <taxon>Eukaryota</taxon>
        <taxon>Fungi</taxon>
        <taxon>Dikarya</taxon>
        <taxon>Ascomycota</taxon>
        <taxon>Pezizomycotina</taxon>
        <taxon>Dothideomycetes</taxon>
        <taxon>Pleosporomycetidae</taxon>
        <taxon>Pleosporales</taxon>
        <taxon>Pleosporineae</taxon>
        <taxon>Didymellaceae</taxon>
        <taxon>Ascochyta</taxon>
    </lineage>
</organism>
<dbReference type="EMBL" id="RZGK01000013">
    <property type="protein sequence ID" value="KAF9694532.1"/>
    <property type="molecule type" value="Genomic_DNA"/>
</dbReference>
<dbReference type="Pfam" id="PF14833">
    <property type="entry name" value="NAD_binding_11"/>
    <property type="match status" value="1"/>
</dbReference>
<dbReference type="PANTHER" id="PTHR22981">
    <property type="entry name" value="3-HYDROXYISOBUTYRATE DEHYDROGENASE-RELATED"/>
    <property type="match status" value="1"/>
</dbReference>
<dbReference type="SUPFAM" id="SSF48179">
    <property type="entry name" value="6-phosphogluconate dehydrogenase C-terminal domain-like"/>
    <property type="match status" value="1"/>
</dbReference>
<evidence type="ECO:0000256" key="13">
    <source>
        <dbReference type="SAM" id="MobiDB-lite"/>
    </source>
</evidence>
<dbReference type="EC" id="1.1.1.31" evidence="5"/>
<evidence type="ECO:0000256" key="11">
    <source>
        <dbReference type="ARBA" id="ARBA00023136"/>
    </source>
</evidence>
<feature type="compositionally biased region" description="Low complexity" evidence="13">
    <location>
        <begin position="473"/>
        <end position="508"/>
    </location>
</feature>
<dbReference type="InterPro" id="IPR029154">
    <property type="entry name" value="HIBADH-like_NADP-bd"/>
</dbReference>
<dbReference type="InterPro" id="IPR008927">
    <property type="entry name" value="6-PGluconate_DH-like_C_sf"/>
</dbReference>
<evidence type="ECO:0000256" key="12">
    <source>
        <dbReference type="ARBA" id="ARBA00049197"/>
    </source>
</evidence>
<gene>
    <name evidence="17" type="ORF">EKO04_007496</name>
</gene>
<proteinExistence type="inferred from homology"/>
<feature type="domain" description="6-phosphogluconate dehydrogenase NADP-binding" evidence="15">
    <location>
        <begin position="38"/>
        <end position="207"/>
    </location>
</feature>
<evidence type="ECO:0000256" key="4">
    <source>
        <dbReference type="ARBA" id="ARBA00009530"/>
    </source>
</evidence>
<feature type="transmembrane region" description="Helical" evidence="14">
    <location>
        <begin position="406"/>
        <end position="427"/>
    </location>
</feature>
<dbReference type="PROSITE" id="PS00895">
    <property type="entry name" value="3_HYDROXYISOBUT_DH"/>
    <property type="match status" value="1"/>
</dbReference>
<dbReference type="GO" id="GO:0008442">
    <property type="term" value="F:3-hydroxyisobutyrate dehydrogenase activity"/>
    <property type="evidence" value="ECO:0007669"/>
    <property type="project" value="UniProtKB-EC"/>
</dbReference>
<dbReference type="GO" id="GO:0016020">
    <property type="term" value="C:membrane"/>
    <property type="evidence" value="ECO:0007669"/>
    <property type="project" value="UniProtKB-SubCell"/>
</dbReference>
<protein>
    <recommendedName>
        <fullName evidence="5">3-hydroxyisobutyrate dehydrogenase</fullName>
        <ecNumber evidence="5">1.1.1.31</ecNumber>
    </recommendedName>
</protein>
<dbReference type="GO" id="GO:0006574">
    <property type="term" value="P:L-valine catabolic process"/>
    <property type="evidence" value="ECO:0007669"/>
    <property type="project" value="TreeGrafter"/>
</dbReference>
<comment type="similarity">
    <text evidence="3">Belongs to the HIBADH-related family. 3-hydroxyisobutyrate dehydrogenase subfamily.</text>
</comment>
<dbReference type="OrthoDB" id="21615at2759"/>
<dbReference type="Gene3D" id="1.10.1040.10">
    <property type="entry name" value="N-(1-d-carboxylethyl)-l-norvaline Dehydrogenase, domain 2"/>
    <property type="match status" value="1"/>
</dbReference>
<comment type="subcellular location">
    <subcellularLocation>
        <location evidence="1">Membrane</location>
    </subcellularLocation>
</comment>
<evidence type="ECO:0000256" key="5">
    <source>
        <dbReference type="ARBA" id="ARBA00012991"/>
    </source>
</evidence>
<evidence type="ECO:0000313" key="18">
    <source>
        <dbReference type="Proteomes" id="UP000651452"/>
    </source>
</evidence>
<dbReference type="FunFam" id="1.10.1040.10:FF:000006">
    <property type="entry name" value="3-hydroxyisobutyrate dehydrogenase"/>
    <property type="match status" value="1"/>
</dbReference>
<evidence type="ECO:0000256" key="14">
    <source>
        <dbReference type="SAM" id="Phobius"/>
    </source>
</evidence>
<sequence length="541" mass="57549">MRTTTAVSMSLRRIAPVATRQSSRRCFSSTRDLQATWGFIGLGRMGYSMAKNLRAKIPAEDTLFVHDVNTAATKKFLEENPTGVRVADHVREIAEKAEVIVTALPEPQHVKGVYKAMLEPPTLLTDGSVNKERLFIDTSTIDPMTSADVAKAAHSTGQGKFIDAPMSGGVVGAAAGTLTFMIGAAPEVVDRATEVLSLMGRRVLHLGEQGAGLKGKLANNYLLALNNIATAEAMNMGIQWGLDPKALAGMINISTGKCWPSEVNNPVPGVIEGSPASRGYEGGFGVALANKDLKLALKAAAEANVKLALGESARQLYEAAEKAPDSRLSHTRVIGLLVLVRRQSHLQHLHLRTADERFEQVYTASNTTPTTTAIMCGADCFLMLLSVLFPPIGVWVKRGICSGDSLINIALCCLGFLPGLLHAWYIILQNPDPHDGYGQVPDHEGGRQGTTYYVVSHTGPARQQGGMNYGTVPQQQPSGGQFPGQQSGVTNQNAPKKSGKSAKGPGNAPQHLGGEGSSQQPEGPPPTYADVIKGDHKVQDP</sequence>
<keyword evidence="7 14" id="KW-0812">Transmembrane</keyword>
<keyword evidence="18" id="KW-1185">Reference proteome</keyword>
<dbReference type="SUPFAM" id="SSF51735">
    <property type="entry name" value="NAD(P)-binding Rossmann-fold domains"/>
    <property type="match status" value="1"/>
</dbReference>
<dbReference type="GO" id="GO:0051287">
    <property type="term" value="F:NAD binding"/>
    <property type="evidence" value="ECO:0007669"/>
    <property type="project" value="InterPro"/>
</dbReference>
<dbReference type="GO" id="GO:0050661">
    <property type="term" value="F:NADP binding"/>
    <property type="evidence" value="ECO:0007669"/>
    <property type="project" value="InterPro"/>
</dbReference>
<dbReference type="InterPro" id="IPR013328">
    <property type="entry name" value="6PGD_dom2"/>
</dbReference>
<evidence type="ECO:0000256" key="9">
    <source>
        <dbReference type="ARBA" id="ARBA00023002"/>
    </source>
</evidence>
<evidence type="ECO:0000256" key="3">
    <source>
        <dbReference type="ARBA" id="ARBA00006013"/>
    </source>
</evidence>
<dbReference type="InterPro" id="IPR002204">
    <property type="entry name" value="3-OH-isobutyrate_DH-rel_CS"/>
</dbReference>
<dbReference type="InterPro" id="IPR006115">
    <property type="entry name" value="6PGDH_NADP-bd"/>
</dbReference>
<evidence type="ECO:0000256" key="2">
    <source>
        <dbReference type="ARBA" id="ARBA00005109"/>
    </source>
</evidence>
<evidence type="ECO:0000256" key="7">
    <source>
        <dbReference type="ARBA" id="ARBA00022692"/>
    </source>
</evidence>
<dbReference type="PANTHER" id="PTHR22981:SF7">
    <property type="entry name" value="3-HYDROXYISOBUTYRATE DEHYDROGENASE, MITOCHONDRIAL"/>
    <property type="match status" value="1"/>
</dbReference>
<dbReference type="Pfam" id="PF03446">
    <property type="entry name" value="NAD_binding_2"/>
    <property type="match status" value="1"/>
</dbReference>
<dbReference type="InterPro" id="IPR000612">
    <property type="entry name" value="PMP3"/>
</dbReference>
<reference evidence="17" key="1">
    <citation type="submission" date="2018-12" db="EMBL/GenBank/DDBJ databases">
        <authorList>
            <person name="Syme R.A."/>
            <person name="Farfan-Caceres L."/>
            <person name="Lichtenzveig J."/>
        </authorList>
    </citation>
    <scope>NUCLEOTIDE SEQUENCE</scope>
    <source>
        <strain evidence="17">Al4</strain>
    </source>
</reference>
<keyword evidence="11 14" id="KW-0472">Membrane</keyword>
<dbReference type="InterPro" id="IPR036291">
    <property type="entry name" value="NAD(P)-bd_dom_sf"/>
</dbReference>
<keyword evidence="8 14" id="KW-1133">Transmembrane helix</keyword>
<feature type="region of interest" description="Disordered" evidence="13">
    <location>
        <begin position="463"/>
        <end position="541"/>
    </location>
</feature>
<feature type="domain" description="3-hydroxyisobutyrate dehydrogenase-like NAD-binding" evidence="16">
    <location>
        <begin position="210"/>
        <end position="336"/>
    </location>
</feature>
<evidence type="ECO:0000256" key="6">
    <source>
        <dbReference type="ARBA" id="ARBA00022456"/>
    </source>
</evidence>
<feature type="transmembrane region" description="Helical" evidence="14">
    <location>
        <begin position="372"/>
        <end position="394"/>
    </location>
</feature>
<reference evidence="17" key="2">
    <citation type="submission" date="2020-09" db="EMBL/GenBank/DDBJ databases">
        <title>Reference genome assembly for Australian Ascochyta lentis isolate Al4.</title>
        <authorList>
            <person name="Lee R.C."/>
            <person name="Farfan-Caceres L.M."/>
            <person name="Debler J.W."/>
            <person name="Williams A.H."/>
            <person name="Henares B.M."/>
        </authorList>
    </citation>
    <scope>NUCLEOTIDE SEQUENCE</scope>
    <source>
        <strain evidence="17">Al4</strain>
    </source>
</reference>
<evidence type="ECO:0000256" key="8">
    <source>
        <dbReference type="ARBA" id="ARBA00022989"/>
    </source>
</evidence>
<dbReference type="FunFam" id="3.40.50.720:FF:000630">
    <property type="entry name" value="3-hydroxyisobutyrate dehydrogenase"/>
    <property type="match status" value="1"/>
</dbReference>